<gene>
    <name evidence="15" type="ORF">H5410_017265</name>
</gene>
<comment type="subcellular location">
    <subcellularLocation>
        <location evidence="2">Membrane</location>
        <topology evidence="2">Single-pass membrane protein</topology>
    </subcellularLocation>
</comment>
<dbReference type="OrthoDB" id="1055148at2759"/>
<reference evidence="15 16" key="1">
    <citation type="submission" date="2020-09" db="EMBL/GenBank/DDBJ databases">
        <title>De no assembly of potato wild relative species, Solanum commersonii.</title>
        <authorList>
            <person name="Cho K."/>
        </authorList>
    </citation>
    <scope>NUCLEOTIDE SEQUENCE [LARGE SCALE GENOMIC DNA]</scope>
    <source>
        <strain evidence="15">LZ3.2</strain>
        <tissue evidence="15">Leaf</tissue>
    </source>
</reference>
<comment type="cofactor">
    <cofactor evidence="1 12">
        <name>heme</name>
        <dbReference type="ChEBI" id="CHEBI:30413"/>
    </cofactor>
</comment>
<keyword evidence="6 12" id="KW-0479">Metal-binding</keyword>
<protein>
    <recommendedName>
        <fullName evidence="17">Cytochrome P450</fullName>
    </recommendedName>
</protein>
<evidence type="ECO:0000256" key="7">
    <source>
        <dbReference type="ARBA" id="ARBA00022989"/>
    </source>
</evidence>
<dbReference type="PRINTS" id="PR00463">
    <property type="entry name" value="EP450I"/>
</dbReference>
<evidence type="ECO:0000256" key="10">
    <source>
        <dbReference type="ARBA" id="ARBA00023033"/>
    </source>
</evidence>
<dbReference type="InterPro" id="IPR036396">
    <property type="entry name" value="Cyt_P450_sf"/>
</dbReference>
<organism evidence="15 16">
    <name type="scientific">Solanum commersonii</name>
    <name type="common">Commerson's wild potato</name>
    <name type="synonym">Commerson's nightshade</name>
    <dbReference type="NCBI Taxonomy" id="4109"/>
    <lineage>
        <taxon>Eukaryota</taxon>
        <taxon>Viridiplantae</taxon>
        <taxon>Streptophyta</taxon>
        <taxon>Embryophyta</taxon>
        <taxon>Tracheophyta</taxon>
        <taxon>Spermatophyta</taxon>
        <taxon>Magnoliopsida</taxon>
        <taxon>eudicotyledons</taxon>
        <taxon>Gunneridae</taxon>
        <taxon>Pentapetalae</taxon>
        <taxon>asterids</taxon>
        <taxon>lamiids</taxon>
        <taxon>Solanales</taxon>
        <taxon>Solanaceae</taxon>
        <taxon>Solanoideae</taxon>
        <taxon>Solaneae</taxon>
        <taxon>Solanum</taxon>
    </lineage>
</organism>
<dbReference type="FunFam" id="1.10.630.10:FF:000012">
    <property type="entry name" value="Cytochrome P450 family protein"/>
    <property type="match status" value="1"/>
</dbReference>
<comment type="caution">
    <text evidence="15">The sequence shown here is derived from an EMBL/GenBank/DDBJ whole genome shotgun (WGS) entry which is preliminary data.</text>
</comment>
<accession>A0A9J5ZYT5</accession>
<keyword evidence="16" id="KW-1185">Reference proteome</keyword>
<evidence type="ECO:0000256" key="12">
    <source>
        <dbReference type="PIRSR" id="PIRSR602401-1"/>
    </source>
</evidence>
<dbReference type="SUPFAM" id="SSF48264">
    <property type="entry name" value="Cytochrome P450"/>
    <property type="match status" value="1"/>
</dbReference>
<evidence type="ECO:0000256" key="9">
    <source>
        <dbReference type="ARBA" id="ARBA00023004"/>
    </source>
</evidence>
<dbReference type="PROSITE" id="PS00086">
    <property type="entry name" value="CYTOCHROME_P450"/>
    <property type="match status" value="1"/>
</dbReference>
<keyword evidence="11 14" id="KW-0472">Membrane</keyword>
<dbReference type="AlphaFoldDB" id="A0A9J5ZYT5"/>
<dbReference type="CDD" id="cd11075">
    <property type="entry name" value="CYP77_89"/>
    <property type="match status" value="1"/>
</dbReference>
<evidence type="ECO:0008006" key="17">
    <source>
        <dbReference type="Google" id="ProtNLM"/>
    </source>
</evidence>
<name>A0A9J5ZYT5_SOLCO</name>
<proteinExistence type="inferred from homology"/>
<comment type="similarity">
    <text evidence="3 13">Belongs to the cytochrome P450 family.</text>
</comment>
<dbReference type="InterPro" id="IPR017972">
    <property type="entry name" value="Cyt_P450_CS"/>
</dbReference>
<dbReference type="GO" id="GO:0016020">
    <property type="term" value="C:membrane"/>
    <property type="evidence" value="ECO:0007669"/>
    <property type="project" value="UniProtKB-SubCell"/>
</dbReference>
<dbReference type="InterPro" id="IPR051103">
    <property type="entry name" value="Plant_metabolite_P450s"/>
</dbReference>
<evidence type="ECO:0000313" key="15">
    <source>
        <dbReference type="EMBL" id="KAG5617441.1"/>
    </source>
</evidence>
<evidence type="ECO:0000256" key="8">
    <source>
        <dbReference type="ARBA" id="ARBA00023002"/>
    </source>
</evidence>
<evidence type="ECO:0000256" key="13">
    <source>
        <dbReference type="RuleBase" id="RU000461"/>
    </source>
</evidence>
<dbReference type="PANTHER" id="PTHR24298:SF800">
    <property type="entry name" value="CYTOCHROME P450 89A2-RELATED"/>
    <property type="match status" value="1"/>
</dbReference>
<dbReference type="Proteomes" id="UP000824120">
    <property type="component" value="Chromosome 3"/>
</dbReference>
<dbReference type="PANTHER" id="PTHR24298">
    <property type="entry name" value="FLAVONOID 3'-MONOOXYGENASE-RELATED"/>
    <property type="match status" value="1"/>
</dbReference>
<dbReference type="GO" id="GO:0005506">
    <property type="term" value="F:iron ion binding"/>
    <property type="evidence" value="ECO:0007669"/>
    <property type="project" value="InterPro"/>
</dbReference>
<dbReference type="InterPro" id="IPR002401">
    <property type="entry name" value="Cyt_P450_E_grp-I"/>
</dbReference>
<dbReference type="Pfam" id="PF00067">
    <property type="entry name" value="p450"/>
    <property type="match status" value="1"/>
</dbReference>
<dbReference type="GO" id="GO:0016709">
    <property type="term" value="F:oxidoreductase activity, acting on paired donors, with incorporation or reduction of molecular oxygen, NAD(P)H as one donor, and incorporation of one atom of oxygen"/>
    <property type="evidence" value="ECO:0007669"/>
    <property type="project" value="TreeGrafter"/>
</dbReference>
<keyword evidence="5 14" id="KW-0812">Transmembrane</keyword>
<feature type="transmembrane region" description="Helical" evidence="14">
    <location>
        <begin position="5"/>
        <end position="21"/>
    </location>
</feature>
<evidence type="ECO:0000256" key="2">
    <source>
        <dbReference type="ARBA" id="ARBA00004167"/>
    </source>
</evidence>
<keyword evidence="7 14" id="KW-1133">Transmembrane helix</keyword>
<dbReference type="GO" id="GO:0020037">
    <property type="term" value="F:heme binding"/>
    <property type="evidence" value="ECO:0007669"/>
    <property type="project" value="InterPro"/>
</dbReference>
<dbReference type="Gene3D" id="1.10.630.10">
    <property type="entry name" value="Cytochrome P450"/>
    <property type="match status" value="1"/>
</dbReference>
<evidence type="ECO:0000256" key="5">
    <source>
        <dbReference type="ARBA" id="ARBA00022692"/>
    </source>
</evidence>
<evidence type="ECO:0000256" key="3">
    <source>
        <dbReference type="ARBA" id="ARBA00010617"/>
    </source>
</evidence>
<keyword evidence="8 13" id="KW-0560">Oxidoreductase</keyword>
<sequence length="520" mass="59753">MESWFIIVVTLCIAFLLKFLINTTIISPNSSSSKKLPPGPYSFPVIGGVLWAVKIFINMESILRDLKAKYGPLITINIGSRPNIYVASHSLAYQALVQQGAIFSDRRRALPTHAILSSNQRSISSAPYGPLWRLLRRNLTSEMLNPSRIKPYSKARSWVLGILLQHLCHAQVDSVKLIDHFQYAMFCLLVFMCFGDKLEESQIKDIENIQRKYIVNYRRFYILNFIPRVGKIIFRNRWKELVELRQEQESIIIPLIEARLRNKEQKTEQSDEFVVAYVDTLLNLELPEENRKLNVGEIVTLCREFLSAGTDTTSTALQWIMANLVKNPSIQEKLYREIVSVVGEKQSKLSTDEEVVKEEDLQKMPYLKAVILEGLRRHPPSHVLFPHTVTEEVELNGYTVPKNATINFMVADMGLDPNVWEDPMEFRPERFLVEGSDKGADFDITGSKEIKMMPFGAGRRMCPAYALAMLHLEYFVANLVWQFQWDPVEGDNVDLSEKLEFTSVMKYPLRARICPRVNSV</sequence>
<evidence type="ECO:0000256" key="14">
    <source>
        <dbReference type="SAM" id="Phobius"/>
    </source>
</evidence>
<dbReference type="EMBL" id="JACXVP010000003">
    <property type="protein sequence ID" value="KAG5617441.1"/>
    <property type="molecule type" value="Genomic_DNA"/>
</dbReference>
<dbReference type="InterPro" id="IPR001128">
    <property type="entry name" value="Cyt_P450"/>
</dbReference>
<keyword evidence="9 12" id="KW-0408">Iron</keyword>
<evidence type="ECO:0000256" key="6">
    <source>
        <dbReference type="ARBA" id="ARBA00022723"/>
    </source>
</evidence>
<evidence type="ECO:0000256" key="4">
    <source>
        <dbReference type="ARBA" id="ARBA00022617"/>
    </source>
</evidence>
<keyword evidence="10 13" id="KW-0503">Monooxygenase</keyword>
<feature type="binding site" description="axial binding residue" evidence="12">
    <location>
        <position position="462"/>
    </location>
    <ligand>
        <name>heme</name>
        <dbReference type="ChEBI" id="CHEBI:30413"/>
    </ligand>
    <ligandPart>
        <name>Fe</name>
        <dbReference type="ChEBI" id="CHEBI:18248"/>
    </ligandPart>
</feature>
<keyword evidence="4 12" id="KW-0349">Heme</keyword>
<evidence type="ECO:0000313" key="16">
    <source>
        <dbReference type="Proteomes" id="UP000824120"/>
    </source>
</evidence>
<evidence type="ECO:0000256" key="1">
    <source>
        <dbReference type="ARBA" id="ARBA00001971"/>
    </source>
</evidence>
<evidence type="ECO:0000256" key="11">
    <source>
        <dbReference type="ARBA" id="ARBA00023136"/>
    </source>
</evidence>
<dbReference type="PRINTS" id="PR00385">
    <property type="entry name" value="P450"/>
</dbReference>